<dbReference type="GO" id="GO:0015031">
    <property type="term" value="P:protein transport"/>
    <property type="evidence" value="ECO:0007669"/>
    <property type="project" value="UniProtKB-KW"/>
</dbReference>
<name>J7S2R9_HUIN7</name>
<evidence type="ECO:0008006" key="11">
    <source>
        <dbReference type="Google" id="ProtNLM"/>
    </source>
</evidence>
<feature type="coiled-coil region" evidence="7">
    <location>
        <begin position="76"/>
        <end position="133"/>
    </location>
</feature>
<keyword evidence="5" id="KW-0653">Protein transport</keyword>
<keyword evidence="4" id="KW-0967">Endosome</keyword>
<keyword evidence="3" id="KW-0813">Transport</keyword>
<reference evidence="9 10" key="1">
    <citation type="journal article" date="2011" name="Proc. Natl. Acad. Sci. U.S.A.">
        <title>Evolutionary erosion of yeast sex chromosomes by mating-type switching accidents.</title>
        <authorList>
            <person name="Gordon J.L."/>
            <person name="Armisen D."/>
            <person name="Proux-Wera E."/>
            <person name="Oheigeartaigh S.S."/>
            <person name="Byrne K.P."/>
            <person name="Wolfe K.H."/>
        </authorList>
    </citation>
    <scope>NUCLEOTIDE SEQUENCE [LARGE SCALE GENOMIC DNA]</scope>
    <source>
        <strain evidence="10">ATCC MYA-139 / BCRC 22969 / CBS 8797 / CCRC 22969 / KCTC 17520 / NBRC 10181 / NCYC 3082</strain>
    </source>
</reference>
<dbReference type="GO" id="GO:0032511">
    <property type="term" value="P:late endosome to vacuole transport via multivesicular body sorting pathway"/>
    <property type="evidence" value="ECO:0007669"/>
    <property type="project" value="TreeGrafter"/>
</dbReference>
<dbReference type="InterPro" id="IPR005024">
    <property type="entry name" value="Snf7_fam"/>
</dbReference>
<dbReference type="STRING" id="1071383.J7S2R9"/>
<organism evidence="9 10">
    <name type="scientific">Huiozyma naganishii (strain ATCC MYA-139 / BCRC 22969 / CBS 8797 / KCTC 17520 / NBRC 10181 / NCYC 3082 / Yp74L-3)</name>
    <name type="common">Yeast</name>
    <name type="synonym">Kazachstania naganishii</name>
    <dbReference type="NCBI Taxonomy" id="1071383"/>
    <lineage>
        <taxon>Eukaryota</taxon>
        <taxon>Fungi</taxon>
        <taxon>Dikarya</taxon>
        <taxon>Ascomycota</taxon>
        <taxon>Saccharomycotina</taxon>
        <taxon>Saccharomycetes</taxon>
        <taxon>Saccharomycetales</taxon>
        <taxon>Saccharomycetaceae</taxon>
        <taxon>Huiozyma</taxon>
    </lineage>
</organism>
<dbReference type="HOGENOM" id="CLU_086201_2_0_1"/>
<dbReference type="PANTHER" id="PTHR22761">
    <property type="entry name" value="CHARGED MULTIVESICULAR BODY PROTEIN"/>
    <property type="match status" value="1"/>
</dbReference>
<evidence type="ECO:0000256" key="3">
    <source>
        <dbReference type="ARBA" id="ARBA00022448"/>
    </source>
</evidence>
<dbReference type="Pfam" id="PF03357">
    <property type="entry name" value="Snf7"/>
    <property type="match status" value="1"/>
</dbReference>
<dbReference type="GO" id="GO:0007031">
    <property type="term" value="P:peroxisome organization"/>
    <property type="evidence" value="ECO:0007669"/>
    <property type="project" value="EnsemblFungi"/>
</dbReference>
<evidence type="ECO:0000256" key="7">
    <source>
        <dbReference type="SAM" id="Coils"/>
    </source>
</evidence>
<dbReference type="GO" id="GO:0070676">
    <property type="term" value="P:intralumenal vesicle formation"/>
    <property type="evidence" value="ECO:0007669"/>
    <property type="project" value="EnsemblFungi"/>
</dbReference>
<dbReference type="PANTHER" id="PTHR22761:SF5">
    <property type="entry name" value="CHARGED MULTIVESICULAR BODY PROTEIN 6"/>
    <property type="match status" value="1"/>
</dbReference>
<gene>
    <name evidence="9" type="primary">KNAG0A06680</name>
    <name evidence="9" type="ordered locus">KNAG_0A06680</name>
</gene>
<comment type="subcellular location">
    <subcellularLocation>
        <location evidence="1">Endosome membrane</location>
    </subcellularLocation>
</comment>
<dbReference type="OrthoDB" id="441172at2759"/>
<evidence type="ECO:0000256" key="6">
    <source>
        <dbReference type="ARBA" id="ARBA00023136"/>
    </source>
</evidence>
<dbReference type="GO" id="GO:0043162">
    <property type="term" value="P:ubiquitin-dependent protein catabolic process via the multivesicular body sorting pathway"/>
    <property type="evidence" value="ECO:0007669"/>
    <property type="project" value="EnsemblFungi"/>
</dbReference>
<keyword evidence="10" id="KW-1185">Reference proteome</keyword>
<protein>
    <recommendedName>
        <fullName evidence="11">Vacuolar protein sorting-associated protein 20</fullName>
    </recommendedName>
</protein>
<evidence type="ECO:0000313" key="9">
    <source>
        <dbReference type="EMBL" id="CCK68324.1"/>
    </source>
</evidence>
<dbReference type="GO" id="GO:0005771">
    <property type="term" value="C:multivesicular body"/>
    <property type="evidence" value="ECO:0007669"/>
    <property type="project" value="TreeGrafter"/>
</dbReference>
<dbReference type="GeneID" id="34523959"/>
<evidence type="ECO:0000313" key="10">
    <source>
        <dbReference type="Proteomes" id="UP000006310"/>
    </source>
</evidence>
<comment type="similarity">
    <text evidence="2">Belongs to the SNF7 family.</text>
</comment>
<dbReference type="RefSeq" id="XP_022462570.1">
    <property type="nucleotide sequence ID" value="XM_022611041.1"/>
</dbReference>
<feature type="region of interest" description="Disordered" evidence="8">
    <location>
        <begin position="173"/>
        <end position="217"/>
    </location>
</feature>
<dbReference type="eggNOG" id="KOG2910">
    <property type="taxonomic scope" value="Eukaryota"/>
</dbReference>
<dbReference type="GO" id="GO:0005829">
    <property type="term" value="C:cytosol"/>
    <property type="evidence" value="ECO:0007669"/>
    <property type="project" value="EnsemblFungi"/>
</dbReference>
<keyword evidence="6" id="KW-0472">Membrane</keyword>
<accession>J7S2R9</accession>
<evidence type="ECO:0000256" key="4">
    <source>
        <dbReference type="ARBA" id="ARBA00022753"/>
    </source>
</evidence>
<evidence type="ECO:0000256" key="1">
    <source>
        <dbReference type="ARBA" id="ARBA00004608"/>
    </source>
</evidence>
<sequence>MGQKGSKIEITETDRAVLQLKRSKDDIHRFSRRTDELISTEKLQLKKLIKENPKDYKSNLRVRLLLKKIHYQSHLLQQASDQLVNLENMLANIEFKLVEVQFLQGLQRGNEILTKLNKEFDNVDEVMDNVQEQIQYQEEINNTLSQSVIGVDNFEEEIDKELDDLDKEINPVSEIEMPSVQNLPELPLKNAPLSESADNTKGAKKEEGDGELIALSS</sequence>
<dbReference type="GO" id="GO:0005783">
    <property type="term" value="C:endoplasmic reticulum"/>
    <property type="evidence" value="ECO:0007669"/>
    <property type="project" value="EnsemblFungi"/>
</dbReference>
<keyword evidence="7" id="KW-0175">Coiled coil</keyword>
<proteinExistence type="inferred from homology"/>
<dbReference type="EMBL" id="HE978314">
    <property type="protein sequence ID" value="CCK68324.1"/>
    <property type="molecule type" value="Genomic_DNA"/>
</dbReference>
<dbReference type="GO" id="GO:0000815">
    <property type="term" value="C:ESCRT III complex"/>
    <property type="evidence" value="ECO:0007669"/>
    <property type="project" value="EnsemblFungi"/>
</dbReference>
<evidence type="ECO:0000256" key="8">
    <source>
        <dbReference type="SAM" id="MobiDB-lite"/>
    </source>
</evidence>
<dbReference type="OMA" id="RAKQPAM"/>
<evidence type="ECO:0000256" key="5">
    <source>
        <dbReference type="ARBA" id="ARBA00022927"/>
    </source>
</evidence>
<evidence type="ECO:0000256" key="2">
    <source>
        <dbReference type="ARBA" id="ARBA00006190"/>
    </source>
</evidence>
<dbReference type="Proteomes" id="UP000006310">
    <property type="component" value="Chromosome 1"/>
</dbReference>
<dbReference type="AlphaFoldDB" id="J7S2R9"/>
<reference evidence="10" key="2">
    <citation type="submission" date="2012-08" db="EMBL/GenBank/DDBJ databases">
        <title>Genome sequence of Kazachstania naganishii.</title>
        <authorList>
            <person name="Gordon J.L."/>
            <person name="Armisen D."/>
            <person name="Proux-Wera E."/>
            <person name="OhEigeartaigh S.S."/>
            <person name="Byrne K.P."/>
            <person name="Wolfe K.H."/>
        </authorList>
    </citation>
    <scope>NUCLEOTIDE SEQUENCE [LARGE SCALE GENOMIC DNA]</scope>
    <source>
        <strain evidence="10">ATCC MYA-139 / BCRC 22969 / CBS 8797 / CCRC 22969 / KCTC 17520 / NBRC 10181 / NCYC 3082</strain>
    </source>
</reference>
<dbReference type="KEGG" id="kng:KNAG_0A06680"/>
<dbReference type="GO" id="GO:1904669">
    <property type="term" value="P:ATP export"/>
    <property type="evidence" value="ECO:0007669"/>
    <property type="project" value="EnsemblFungi"/>
</dbReference>